<proteinExistence type="predicted"/>
<sequence>MSLIPSLLGLAGLLLFLYPSISAWIVQYNQSQVIAQYEGSVGRADPSADEQLALARRYNDALSAGAVLEANANVPTGDGTSGDDSLDYDSILTADGTGLMARLKVPAADIDLPIYHGTSDDTLLKGLGHLEGTSLPVGGQGQRTVITGHRGLAEARMFTDLDKVEPGDTFTFEVFGEVLTYSVIDKKVVEPEETEALRAEPGRDLATLVTCTPLGINTHRILITGERVYPTPQKDVDAAGAAPEIPGFPWWALGLLGGVSLIGVYVWRSGYPSRSGNRANTE</sequence>
<feature type="active site" description="Acyl-thioester intermediate" evidence="2">
    <location>
        <position position="211"/>
    </location>
</feature>
<feature type="active site" description="Proton donor/acceptor" evidence="2">
    <location>
        <position position="149"/>
    </location>
</feature>
<name>A0A1D8B4F5_9ACTO</name>
<dbReference type="Gene3D" id="2.40.260.10">
    <property type="entry name" value="Sortase"/>
    <property type="match status" value="1"/>
</dbReference>
<keyword evidence="5" id="KW-1185">Reference proteome</keyword>
<evidence type="ECO:0000313" key="5">
    <source>
        <dbReference type="Proteomes" id="UP000095214"/>
    </source>
</evidence>
<reference evidence="4 5" key="1">
    <citation type="submission" date="2016-09" db="EMBL/GenBank/DDBJ databases">
        <title>Complete genome sequence of Actinomyces hongkongensis HKU8.</title>
        <authorList>
            <person name="Gao Y.-X."/>
            <person name="Zhou Y.-Y."/>
            <person name="Xie Y."/>
            <person name="Wang M."/>
            <person name="Wang S.-J."/>
            <person name="Shen S.-G."/>
        </authorList>
    </citation>
    <scope>NUCLEOTIDE SEQUENCE [LARGE SCALE GENOMIC DNA]</scope>
    <source>
        <strain evidence="4 5">HKU8</strain>
    </source>
</reference>
<dbReference type="InterPro" id="IPR023365">
    <property type="entry name" value="Sortase_dom-sf"/>
</dbReference>
<gene>
    <name evidence="4" type="ORF">BH719_05405</name>
</gene>
<dbReference type="OrthoDB" id="5242161at2"/>
<evidence type="ECO:0000313" key="4">
    <source>
        <dbReference type="EMBL" id="AOS48027.1"/>
    </source>
</evidence>
<accession>A0A1D8B4F5</accession>
<dbReference type="Proteomes" id="UP000095214">
    <property type="component" value="Chromosome"/>
</dbReference>
<dbReference type="KEGG" id="phon:BH719_05405"/>
<keyword evidence="3" id="KW-0472">Membrane</keyword>
<organism evidence="4 5">
    <name type="scientific">Pauljensenia hongkongensis</name>
    <dbReference type="NCBI Taxonomy" id="178339"/>
    <lineage>
        <taxon>Bacteria</taxon>
        <taxon>Bacillati</taxon>
        <taxon>Actinomycetota</taxon>
        <taxon>Actinomycetes</taxon>
        <taxon>Actinomycetales</taxon>
        <taxon>Actinomycetaceae</taxon>
        <taxon>Pauljensenia</taxon>
    </lineage>
</organism>
<keyword evidence="3" id="KW-0812">Transmembrane</keyword>
<dbReference type="AlphaFoldDB" id="A0A1D8B4F5"/>
<evidence type="ECO:0000256" key="3">
    <source>
        <dbReference type="SAM" id="Phobius"/>
    </source>
</evidence>
<evidence type="ECO:0000256" key="2">
    <source>
        <dbReference type="PIRSR" id="PIRSR605754-1"/>
    </source>
</evidence>
<dbReference type="CDD" id="cd05827">
    <property type="entry name" value="Sortase_C"/>
    <property type="match status" value="1"/>
</dbReference>
<dbReference type="SUPFAM" id="SSF63817">
    <property type="entry name" value="Sortase"/>
    <property type="match status" value="1"/>
</dbReference>
<evidence type="ECO:0000256" key="1">
    <source>
        <dbReference type="ARBA" id="ARBA00022801"/>
    </source>
</evidence>
<protein>
    <submittedName>
        <fullName evidence="4">Class C sortase</fullName>
    </submittedName>
</protein>
<dbReference type="STRING" id="178339.BH719_05405"/>
<dbReference type="EMBL" id="CP017298">
    <property type="protein sequence ID" value="AOS48027.1"/>
    <property type="molecule type" value="Genomic_DNA"/>
</dbReference>
<dbReference type="GO" id="GO:0016787">
    <property type="term" value="F:hydrolase activity"/>
    <property type="evidence" value="ECO:0007669"/>
    <property type="project" value="UniProtKB-KW"/>
</dbReference>
<dbReference type="InterPro" id="IPR005754">
    <property type="entry name" value="Sortase"/>
</dbReference>
<dbReference type="NCBIfam" id="NF033745">
    <property type="entry name" value="class_C_sortase"/>
    <property type="match status" value="1"/>
</dbReference>
<keyword evidence="1" id="KW-0378">Hydrolase</keyword>
<feature type="transmembrane region" description="Helical" evidence="3">
    <location>
        <begin position="248"/>
        <end position="267"/>
    </location>
</feature>
<keyword evidence="3" id="KW-1133">Transmembrane helix</keyword>
<dbReference type="InterPro" id="IPR042002">
    <property type="entry name" value="Sortase_C"/>
</dbReference>
<dbReference type="Pfam" id="PF04203">
    <property type="entry name" value="Sortase"/>
    <property type="match status" value="1"/>
</dbReference>
<dbReference type="NCBIfam" id="TIGR01076">
    <property type="entry name" value="sortase_fam"/>
    <property type="match status" value="1"/>
</dbReference>